<dbReference type="EMBL" id="PQCO01000066">
    <property type="protein sequence ID" value="PUE05554.1"/>
    <property type="molecule type" value="Genomic_DNA"/>
</dbReference>
<evidence type="ECO:0000313" key="3">
    <source>
        <dbReference type="Proteomes" id="UP000250928"/>
    </source>
</evidence>
<feature type="transmembrane region" description="Helical" evidence="1">
    <location>
        <begin position="117"/>
        <end position="138"/>
    </location>
</feature>
<dbReference type="InterPro" id="IPR029151">
    <property type="entry name" value="Sensor-like_sf"/>
</dbReference>
<gene>
    <name evidence="2" type="ORF">C3L24_00950</name>
</gene>
<organism evidence="2 3">
    <name type="scientific">Candidatus Sedimenticola endophacoides</name>
    <dbReference type="NCBI Taxonomy" id="2548426"/>
    <lineage>
        <taxon>Bacteria</taxon>
        <taxon>Pseudomonadati</taxon>
        <taxon>Pseudomonadota</taxon>
        <taxon>Gammaproteobacteria</taxon>
        <taxon>Chromatiales</taxon>
        <taxon>Sedimenticolaceae</taxon>
        <taxon>Sedimenticola</taxon>
    </lineage>
</organism>
<dbReference type="Gene3D" id="3.30.450.20">
    <property type="entry name" value="PAS domain"/>
    <property type="match status" value="1"/>
</dbReference>
<evidence type="ECO:0000256" key="1">
    <source>
        <dbReference type="SAM" id="Phobius"/>
    </source>
</evidence>
<protein>
    <submittedName>
        <fullName evidence="2">Uncharacterized protein</fullName>
    </submittedName>
</protein>
<comment type="caution">
    <text evidence="2">The sequence shown here is derived from an EMBL/GenBank/DDBJ whole genome shotgun (WGS) entry which is preliminary data.</text>
</comment>
<keyword evidence="1" id="KW-1133">Transmembrane helix</keyword>
<keyword evidence="1" id="KW-0472">Membrane</keyword>
<sequence length="148" mass="16320">MLILDTPCNHLLAGKEHSDTGQTGFSLLLDGKGDYLSTSSSKQSDSFARDHPEAWSQIASAPEGRITNEDGVFAYRTLEPLSDIPAQCDNCPWSLVRHIPRQQVEQDHAQSARRVQLAFFGVWLLLALGLWVLSLTAMESEAKAVSPR</sequence>
<reference evidence="2 3" key="1">
    <citation type="submission" date="2018-01" db="EMBL/GenBank/DDBJ databases">
        <title>Novel co-symbiosis in the lucinid bivalve Phacoides pectinatus.</title>
        <authorList>
            <person name="Lim S.J."/>
            <person name="Davis B.G."/>
            <person name="Gill D.E."/>
            <person name="Engel A.S."/>
            <person name="Anderson L.C."/>
            <person name="Campbell B.J."/>
        </authorList>
    </citation>
    <scope>NUCLEOTIDE SEQUENCE [LARGE SCALE GENOMIC DNA]</scope>
    <source>
        <strain evidence="2">N3_P5</strain>
    </source>
</reference>
<dbReference type="Proteomes" id="UP000250928">
    <property type="component" value="Unassembled WGS sequence"/>
</dbReference>
<proteinExistence type="predicted"/>
<dbReference type="SUPFAM" id="SSF103190">
    <property type="entry name" value="Sensory domain-like"/>
    <property type="match status" value="1"/>
</dbReference>
<dbReference type="AlphaFoldDB" id="A0A6N4E360"/>
<name>A0A6N4E360_9GAMM</name>
<accession>A0A6N4E360</accession>
<evidence type="ECO:0000313" key="2">
    <source>
        <dbReference type="EMBL" id="PUE05554.1"/>
    </source>
</evidence>
<keyword evidence="1" id="KW-0812">Transmembrane</keyword>